<feature type="region of interest" description="Disordered" evidence="1">
    <location>
        <begin position="93"/>
        <end position="154"/>
    </location>
</feature>
<dbReference type="STRING" id="6313.A0A0K0D4D9"/>
<dbReference type="Proteomes" id="UP000035642">
    <property type="component" value="Unassembled WGS sequence"/>
</dbReference>
<evidence type="ECO:0000313" key="3">
    <source>
        <dbReference type="WBParaSite" id="ACAC_0000493401-mRNA-1"/>
    </source>
</evidence>
<feature type="region of interest" description="Disordered" evidence="1">
    <location>
        <begin position="176"/>
        <end position="224"/>
    </location>
</feature>
<evidence type="ECO:0000313" key="2">
    <source>
        <dbReference type="Proteomes" id="UP000035642"/>
    </source>
</evidence>
<feature type="compositionally biased region" description="Pro residues" evidence="1">
    <location>
        <begin position="184"/>
        <end position="198"/>
    </location>
</feature>
<protein>
    <submittedName>
        <fullName evidence="3">Uncharacterized protein</fullName>
    </submittedName>
</protein>
<dbReference type="WBParaSite" id="ACAC_0000493401-mRNA-1">
    <property type="protein sequence ID" value="ACAC_0000493401-mRNA-1"/>
    <property type="gene ID" value="ACAC_0000493401"/>
</dbReference>
<name>A0A0K0D4D9_ANGCA</name>
<feature type="compositionally biased region" description="Basic and acidic residues" evidence="1">
    <location>
        <begin position="93"/>
        <end position="130"/>
    </location>
</feature>
<proteinExistence type="predicted"/>
<reference evidence="3" key="2">
    <citation type="submission" date="2017-02" db="UniProtKB">
        <authorList>
            <consortium name="WormBaseParasite"/>
        </authorList>
    </citation>
    <scope>IDENTIFICATION</scope>
</reference>
<accession>A0A0K0D4D9</accession>
<feature type="compositionally biased region" description="Basic and acidic residues" evidence="1">
    <location>
        <begin position="207"/>
        <end position="224"/>
    </location>
</feature>
<sequence>MFLPITKGFSFTCSYAFRNIGPECSPQGNSPLIFPQVPIDTGRIPTSSLQDLPFRSPVTTPVMSRKISDKFSCGTYNELAEIARRERVRKLERGYSTDTHERSTYDKRHKDERKRDDIRGNSGEPSERRASRIQRSQPVHLTRIKPPSQIGQRKTITLLRRLESRPLERHAVMEILDPPRTGCSPPPPTPPPPPPPPSASANPSRLSKTDKKSWLDKIRNMKRT</sequence>
<keyword evidence="2" id="KW-1185">Reference proteome</keyword>
<organism evidence="2 3">
    <name type="scientific">Angiostrongylus cantonensis</name>
    <name type="common">Rat lungworm</name>
    <dbReference type="NCBI Taxonomy" id="6313"/>
    <lineage>
        <taxon>Eukaryota</taxon>
        <taxon>Metazoa</taxon>
        <taxon>Ecdysozoa</taxon>
        <taxon>Nematoda</taxon>
        <taxon>Chromadorea</taxon>
        <taxon>Rhabditida</taxon>
        <taxon>Rhabditina</taxon>
        <taxon>Rhabditomorpha</taxon>
        <taxon>Strongyloidea</taxon>
        <taxon>Metastrongylidae</taxon>
        <taxon>Angiostrongylus</taxon>
    </lineage>
</organism>
<dbReference type="AlphaFoldDB" id="A0A0K0D4D9"/>
<evidence type="ECO:0000256" key="1">
    <source>
        <dbReference type="SAM" id="MobiDB-lite"/>
    </source>
</evidence>
<reference evidence="2" key="1">
    <citation type="submission" date="2012-09" db="EMBL/GenBank/DDBJ databases">
        <authorList>
            <person name="Martin A.A."/>
        </authorList>
    </citation>
    <scope>NUCLEOTIDE SEQUENCE</scope>
</reference>